<feature type="transmembrane region" description="Helical" evidence="1">
    <location>
        <begin position="20"/>
        <end position="42"/>
    </location>
</feature>
<accession>A0ABV0UH91</accession>
<dbReference type="Proteomes" id="UP001482620">
    <property type="component" value="Unassembled WGS sequence"/>
</dbReference>
<evidence type="ECO:0000313" key="3">
    <source>
        <dbReference type="Proteomes" id="UP001482620"/>
    </source>
</evidence>
<dbReference type="EMBL" id="JAHRIQ010069731">
    <property type="protein sequence ID" value="MEQ2243142.1"/>
    <property type="molecule type" value="Genomic_DNA"/>
</dbReference>
<evidence type="ECO:0008006" key="4">
    <source>
        <dbReference type="Google" id="ProtNLM"/>
    </source>
</evidence>
<keyword evidence="1" id="KW-0812">Transmembrane</keyword>
<evidence type="ECO:0000313" key="2">
    <source>
        <dbReference type="EMBL" id="MEQ2243142.1"/>
    </source>
</evidence>
<gene>
    <name evidence="2" type="ORF">ILYODFUR_004065</name>
</gene>
<sequence length="93" mass="10431">MAYRVQCVVAEDILSWSFSVFFHLSSVLLVILSTVPNICCLCQTRTQSRVLSFPAVSRRCAHEICVYVCVCFLTELGSVEKQPPECSREQIGV</sequence>
<reference evidence="2 3" key="1">
    <citation type="submission" date="2021-06" db="EMBL/GenBank/DDBJ databases">
        <authorList>
            <person name="Palmer J.M."/>
        </authorList>
    </citation>
    <scope>NUCLEOTIDE SEQUENCE [LARGE SCALE GENOMIC DNA]</scope>
    <source>
        <strain evidence="3">if_2019</strain>
        <tissue evidence="2">Muscle</tissue>
    </source>
</reference>
<name>A0ABV0UH91_9TELE</name>
<keyword evidence="1" id="KW-1133">Transmembrane helix</keyword>
<comment type="caution">
    <text evidence="2">The sequence shown here is derived from an EMBL/GenBank/DDBJ whole genome shotgun (WGS) entry which is preliminary data.</text>
</comment>
<keyword evidence="1" id="KW-0472">Membrane</keyword>
<keyword evidence="3" id="KW-1185">Reference proteome</keyword>
<protein>
    <recommendedName>
        <fullName evidence="4">Secreted protein</fullName>
    </recommendedName>
</protein>
<proteinExistence type="predicted"/>
<organism evidence="2 3">
    <name type="scientific">Ilyodon furcidens</name>
    <name type="common">goldbreast splitfin</name>
    <dbReference type="NCBI Taxonomy" id="33524"/>
    <lineage>
        <taxon>Eukaryota</taxon>
        <taxon>Metazoa</taxon>
        <taxon>Chordata</taxon>
        <taxon>Craniata</taxon>
        <taxon>Vertebrata</taxon>
        <taxon>Euteleostomi</taxon>
        <taxon>Actinopterygii</taxon>
        <taxon>Neopterygii</taxon>
        <taxon>Teleostei</taxon>
        <taxon>Neoteleostei</taxon>
        <taxon>Acanthomorphata</taxon>
        <taxon>Ovalentaria</taxon>
        <taxon>Atherinomorphae</taxon>
        <taxon>Cyprinodontiformes</taxon>
        <taxon>Goodeidae</taxon>
        <taxon>Ilyodon</taxon>
    </lineage>
</organism>
<evidence type="ECO:0000256" key="1">
    <source>
        <dbReference type="SAM" id="Phobius"/>
    </source>
</evidence>